<name>A0A0F9I186_9ZZZZ</name>
<dbReference type="AlphaFoldDB" id="A0A0F9I186"/>
<reference evidence="1" key="1">
    <citation type="journal article" date="2015" name="Nature">
        <title>Complex archaea that bridge the gap between prokaryotes and eukaryotes.</title>
        <authorList>
            <person name="Spang A."/>
            <person name="Saw J.H."/>
            <person name="Jorgensen S.L."/>
            <person name="Zaremba-Niedzwiedzka K."/>
            <person name="Martijn J."/>
            <person name="Lind A.E."/>
            <person name="van Eijk R."/>
            <person name="Schleper C."/>
            <person name="Guy L."/>
            <person name="Ettema T.J."/>
        </authorList>
    </citation>
    <scope>NUCLEOTIDE SEQUENCE</scope>
</reference>
<proteinExistence type="predicted"/>
<feature type="non-terminal residue" evidence="1">
    <location>
        <position position="167"/>
    </location>
</feature>
<sequence>MGRVLVKELDKIIQNDIISARKLTGHAIAQLIILTFDFDSLDTGVTKEVGYFDDNNGVFIRGVGSTLSFVMRSNTTGSPVDTMEVAQSSWNVDKFDGTGVSGVTLDFTKTQLFFMDLEWLGVGRVRYGFYHNGLPLYAHYMQHSNIFSSVYMSTPNLPVRYSIENDG</sequence>
<accession>A0A0F9I186</accession>
<evidence type="ECO:0000313" key="1">
    <source>
        <dbReference type="EMBL" id="KKM21396.1"/>
    </source>
</evidence>
<protein>
    <submittedName>
        <fullName evidence="1">Uncharacterized protein</fullName>
    </submittedName>
</protein>
<gene>
    <name evidence="1" type="ORF">LCGC14_1635820</name>
</gene>
<comment type="caution">
    <text evidence="1">The sequence shown here is derived from an EMBL/GenBank/DDBJ whole genome shotgun (WGS) entry which is preliminary data.</text>
</comment>
<dbReference type="EMBL" id="LAZR01013560">
    <property type="protein sequence ID" value="KKM21396.1"/>
    <property type="molecule type" value="Genomic_DNA"/>
</dbReference>
<organism evidence="1">
    <name type="scientific">marine sediment metagenome</name>
    <dbReference type="NCBI Taxonomy" id="412755"/>
    <lineage>
        <taxon>unclassified sequences</taxon>
        <taxon>metagenomes</taxon>
        <taxon>ecological metagenomes</taxon>
    </lineage>
</organism>